<dbReference type="InterPro" id="IPR003770">
    <property type="entry name" value="MLTG-like"/>
</dbReference>
<dbReference type="AlphaFoldDB" id="A0A1F7GYY1"/>
<keyword evidence="4 7" id="KW-0472">Membrane</keyword>
<evidence type="ECO:0000256" key="6">
    <source>
        <dbReference type="ARBA" id="ARBA00023316"/>
    </source>
</evidence>
<evidence type="ECO:0000256" key="7">
    <source>
        <dbReference type="HAMAP-Rule" id="MF_02065"/>
    </source>
</evidence>
<dbReference type="NCBIfam" id="TIGR00247">
    <property type="entry name" value="endolytic transglycosylase MltG"/>
    <property type="match status" value="1"/>
</dbReference>
<dbReference type="EMBL" id="MFZM01000009">
    <property type="protein sequence ID" value="OGK24327.1"/>
    <property type="molecule type" value="Genomic_DNA"/>
</dbReference>
<feature type="site" description="Important for catalytic activity" evidence="7">
    <location>
        <position position="199"/>
    </location>
</feature>
<keyword evidence="3 7" id="KW-1133">Transmembrane helix</keyword>
<dbReference type="Gene3D" id="3.30.160.60">
    <property type="entry name" value="Classic Zinc Finger"/>
    <property type="match status" value="1"/>
</dbReference>
<evidence type="ECO:0000256" key="5">
    <source>
        <dbReference type="ARBA" id="ARBA00023239"/>
    </source>
</evidence>
<comment type="similarity">
    <text evidence="7">Belongs to the transglycosylase MltG family.</text>
</comment>
<dbReference type="CDD" id="cd08010">
    <property type="entry name" value="MltG_like"/>
    <property type="match status" value="1"/>
</dbReference>
<dbReference type="Pfam" id="PF02618">
    <property type="entry name" value="YceG"/>
    <property type="match status" value="1"/>
</dbReference>
<evidence type="ECO:0000256" key="3">
    <source>
        <dbReference type="ARBA" id="ARBA00022989"/>
    </source>
</evidence>
<dbReference type="PANTHER" id="PTHR30518">
    <property type="entry name" value="ENDOLYTIC MUREIN TRANSGLYCOSYLASE"/>
    <property type="match status" value="1"/>
</dbReference>
<accession>A0A1F7GYY1</accession>
<reference evidence="8 9" key="1">
    <citation type="journal article" date="2016" name="Nat. Commun.">
        <title>Thousands of microbial genomes shed light on interconnected biogeochemical processes in an aquifer system.</title>
        <authorList>
            <person name="Anantharaman K."/>
            <person name="Brown C.T."/>
            <person name="Hug L.A."/>
            <person name="Sharon I."/>
            <person name="Castelle C.J."/>
            <person name="Probst A.J."/>
            <person name="Thomas B.C."/>
            <person name="Singh A."/>
            <person name="Wilkins M.J."/>
            <person name="Karaoz U."/>
            <person name="Brodie E.L."/>
            <person name="Williams K.H."/>
            <person name="Hubbard S.S."/>
            <person name="Banfield J.F."/>
        </authorList>
    </citation>
    <scope>NUCLEOTIDE SEQUENCE [LARGE SCALE GENOMIC DNA]</scope>
</reference>
<evidence type="ECO:0000313" key="8">
    <source>
        <dbReference type="EMBL" id="OGK24327.1"/>
    </source>
</evidence>
<comment type="caution">
    <text evidence="8">The sequence shown here is derived from an EMBL/GenBank/DDBJ whole genome shotgun (WGS) entry which is preliminary data.</text>
</comment>
<name>A0A1F7GYY1_9BACT</name>
<keyword evidence="2 7" id="KW-0812">Transmembrane</keyword>
<dbReference type="GO" id="GO:0009252">
    <property type="term" value="P:peptidoglycan biosynthetic process"/>
    <property type="evidence" value="ECO:0007669"/>
    <property type="project" value="UniProtKB-UniRule"/>
</dbReference>
<dbReference type="GO" id="GO:0071555">
    <property type="term" value="P:cell wall organization"/>
    <property type="evidence" value="ECO:0007669"/>
    <property type="project" value="UniProtKB-KW"/>
</dbReference>
<dbReference type="Proteomes" id="UP000177159">
    <property type="component" value="Unassembled WGS sequence"/>
</dbReference>
<sequence>MKKFAIAVTLLLILAIGFGLFYFEGSLPVNKNSVEAQIFVIEPGESVNQIINNLSSKNLIRNKLVFFMVVKQLGIENSIQAGDFRLSPSMSAKEIAQELTTGTLDKWITIIEGLRKEEIAQILSKDFEIPESEFIAQAQEGMLFPDTYLIPRSASLNDIIQIFSKNFNKKYNEELRNAARAQGLTDNEVLTLASLVEREGNSQESMKNVASILMKRWKNGWPLQVDATIQYALGYQEEGKNWWKKNLTINDLKIKSLYNTYELPGLPPGPICNPGLSAIQAVIEADENTPYWYYISNKDGSRMYYAKTLEEHTSNIRKYLK</sequence>
<proteinExistence type="inferred from homology"/>
<dbReference type="HAMAP" id="MF_02065">
    <property type="entry name" value="MltG"/>
    <property type="match status" value="1"/>
</dbReference>
<dbReference type="Gene3D" id="3.30.1490.480">
    <property type="entry name" value="Endolytic murein transglycosylase"/>
    <property type="match status" value="1"/>
</dbReference>
<evidence type="ECO:0000256" key="1">
    <source>
        <dbReference type="ARBA" id="ARBA00022475"/>
    </source>
</evidence>
<organism evidence="8 9">
    <name type="scientific">Candidatus Roizmanbacteria bacterium RIFCSPHIGHO2_02_FULL_37_24</name>
    <dbReference type="NCBI Taxonomy" id="1802037"/>
    <lineage>
        <taxon>Bacteria</taxon>
        <taxon>Candidatus Roizmaniibacteriota</taxon>
    </lineage>
</organism>
<evidence type="ECO:0000313" key="9">
    <source>
        <dbReference type="Proteomes" id="UP000177159"/>
    </source>
</evidence>
<dbReference type="PANTHER" id="PTHR30518:SF2">
    <property type="entry name" value="ENDOLYTIC MUREIN TRANSGLYCOSYLASE"/>
    <property type="match status" value="1"/>
</dbReference>
<comment type="catalytic activity">
    <reaction evidence="7">
        <text>a peptidoglycan chain = a peptidoglycan chain with N-acetyl-1,6-anhydromuramyl-[peptide] at the reducing end + a peptidoglycan chain with N-acetylglucosamine at the non-reducing end.</text>
        <dbReference type="EC" id="4.2.2.29"/>
    </reaction>
</comment>
<dbReference type="GO" id="GO:0008932">
    <property type="term" value="F:lytic endotransglycosylase activity"/>
    <property type="evidence" value="ECO:0007669"/>
    <property type="project" value="UniProtKB-UniRule"/>
</dbReference>
<keyword evidence="1 7" id="KW-1003">Cell membrane</keyword>
<protein>
    <recommendedName>
        <fullName evidence="7">Endolytic murein transglycosylase</fullName>
        <ecNumber evidence="7">4.2.2.29</ecNumber>
    </recommendedName>
    <alternativeName>
        <fullName evidence="7">Peptidoglycan lytic transglycosylase</fullName>
    </alternativeName>
    <alternativeName>
        <fullName evidence="7">Peptidoglycan polymerization terminase</fullName>
    </alternativeName>
</protein>
<evidence type="ECO:0000256" key="4">
    <source>
        <dbReference type="ARBA" id="ARBA00023136"/>
    </source>
</evidence>
<gene>
    <name evidence="7" type="primary">mltG</name>
    <name evidence="8" type="ORF">A3C24_02190</name>
</gene>
<comment type="function">
    <text evidence="7">Functions as a peptidoglycan terminase that cleaves nascent peptidoglycan strands endolytically to terminate their elongation.</text>
</comment>
<dbReference type="GO" id="GO:0005886">
    <property type="term" value="C:plasma membrane"/>
    <property type="evidence" value="ECO:0007669"/>
    <property type="project" value="UniProtKB-UniRule"/>
</dbReference>
<dbReference type="EC" id="4.2.2.29" evidence="7"/>
<evidence type="ECO:0000256" key="2">
    <source>
        <dbReference type="ARBA" id="ARBA00022692"/>
    </source>
</evidence>
<keyword evidence="5 7" id="KW-0456">Lyase</keyword>
<keyword evidence="6 7" id="KW-0961">Cell wall biogenesis/degradation</keyword>